<name>A0AAN1MRI6_9BURK</name>
<dbReference type="InterPro" id="IPR007055">
    <property type="entry name" value="BON_dom"/>
</dbReference>
<dbReference type="Proteomes" id="UP000236649">
    <property type="component" value="Chromosome 5"/>
</dbReference>
<protein>
    <submittedName>
        <fullName evidence="3">BON domain-containing protein</fullName>
    </submittedName>
</protein>
<organism evidence="3 4">
    <name type="scientific">Paraburkholderia hospita</name>
    <dbReference type="NCBI Taxonomy" id="169430"/>
    <lineage>
        <taxon>Bacteria</taxon>
        <taxon>Pseudomonadati</taxon>
        <taxon>Pseudomonadota</taxon>
        <taxon>Betaproteobacteria</taxon>
        <taxon>Burkholderiales</taxon>
        <taxon>Burkholderiaceae</taxon>
        <taxon>Paraburkholderia</taxon>
    </lineage>
</organism>
<evidence type="ECO:0000313" key="4">
    <source>
        <dbReference type="Proteomes" id="UP000236649"/>
    </source>
</evidence>
<reference evidence="3 4" key="1">
    <citation type="submission" date="2018-01" db="EMBL/GenBank/DDBJ databases">
        <title>Species boundaries and ecological features among Paraburkholderia terrae DSMZ17804T, P. hospita DSMZ17164T and P. caribensis DSMZ13236T.</title>
        <authorList>
            <person name="Pratama A.A."/>
        </authorList>
    </citation>
    <scope>NUCLEOTIDE SEQUENCE [LARGE SCALE GENOMIC DNA]</scope>
    <source>
        <strain evidence="3 4">DSM 17164</strain>
    </source>
</reference>
<dbReference type="InterPro" id="IPR014004">
    <property type="entry name" value="Transpt-assoc_nodulatn_dom_bac"/>
</dbReference>
<dbReference type="Pfam" id="PF04972">
    <property type="entry name" value="BON"/>
    <property type="match status" value="1"/>
</dbReference>
<dbReference type="Gene3D" id="3.30.1340.30">
    <property type="match status" value="1"/>
</dbReference>
<feature type="domain" description="BON" evidence="2">
    <location>
        <begin position="35"/>
        <end position="103"/>
    </location>
</feature>
<dbReference type="PANTHER" id="PTHR34606">
    <property type="entry name" value="BON DOMAIN-CONTAINING PROTEIN"/>
    <property type="match status" value="1"/>
</dbReference>
<evidence type="ECO:0000256" key="1">
    <source>
        <dbReference type="SAM" id="MobiDB-lite"/>
    </source>
</evidence>
<dbReference type="SMART" id="SM00749">
    <property type="entry name" value="BON"/>
    <property type="match status" value="1"/>
</dbReference>
<evidence type="ECO:0000259" key="2">
    <source>
        <dbReference type="PROSITE" id="PS50914"/>
    </source>
</evidence>
<accession>A0AAN1MRI6</accession>
<proteinExistence type="predicted"/>
<feature type="region of interest" description="Disordered" evidence="1">
    <location>
        <begin position="1"/>
        <end position="38"/>
    </location>
</feature>
<evidence type="ECO:0000313" key="3">
    <source>
        <dbReference type="EMBL" id="AUT76749.1"/>
    </source>
</evidence>
<dbReference type="InterPro" id="IPR051686">
    <property type="entry name" value="Lipoprotein_DolP"/>
</dbReference>
<dbReference type="KEGG" id="phs:C2L64_49945"/>
<gene>
    <name evidence="3" type="ORF">C2L64_49945</name>
</gene>
<feature type="compositionally biased region" description="Low complexity" evidence="1">
    <location>
        <begin position="20"/>
        <end position="34"/>
    </location>
</feature>
<feature type="compositionally biased region" description="Low complexity" evidence="1">
    <location>
        <begin position="1"/>
        <end position="13"/>
    </location>
</feature>
<dbReference type="PROSITE" id="PS50914">
    <property type="entry name" value="BON"/>
    <property type="match status" value="1"/>
</dbReference>
<sequence>MLSTSGFAQAAGEANGGGDAAASGSVRTDTTTTAADRKLEKDVHHVLGKTKHLTSRDIRVHAEAGVVTLSGSVPNRAALDRAAQAAQGVPGVTAVRNNLTIENR</sequence>
<dbReference type="EMBL" id="CP026109">
    <property type="protein sequence ID" value="AUT76749.1"/>
    <property type="molecule type" value="Genomic_DNA"/>
</dbReference>
<dbReference type="PANTHER" id="PTHR34606:SF15">
    <property type="entry name" value="BON DOMAIN-CONTAINING PROTEIN"/>
    <property type="match status" value="1"/>
</dbReference>
<dbReference type="AlphaFoldDB" id="A0AAN1MRI6"/>